<feature type="signal peptide" evidence="1">
    <location>
        <begin position="1"/>
        <end position="26"/>
    </location>
</feature>
<dbReference type="RefSeq" id="WP_249332235.1">
    <property type="nucleotide sequence ID" value="NZ_JACRSY010000007.1"/>
</dbReference>
<dbReference type="SUPFAM" id="SSF55383">
    <property type="entry name" value="Copper amine oxidase, domain N"/>
    <property type="match status" value="1"/>
</dbReference>
<evidence type="ECO:0000256" key="1">
    <source>
        <dbReference type="SAM" id="SignalP"/>
    </source>
</evidence>
<evidence type="ECO:0000313" key="4">
    <source>
        <dbReference type="Proteomes" id="UP000655830"/>
    </source>
</evidence>
<feature type="chain" id="PRO_5037692105" evidence="1">
    <location>
        <begin position="27"/>
        <end position="289"/>
    </location>
</feature>
<comment type="caution">
    <text evidence="3">The sequence shown here is derived from an EMBL/GenBank/DDBJ whole genome shotgun (WGS) entry which is preliminary data.</text>
</comment>
<dbReference type="Proteomes" id="UP000655830">
    <property type="component" value="Unassembled WGS sequence"/>
</dbReference>
<evidence type="ECO:0000313" key="3">
    <source>
        <dbReference type="EMBL" id="MBC8579083.1"/>
    </source>
</evidence>
<name>A0A926IDV0_9FIRM</name>
<sequence length="289" mass="32213">MKRLIQKIMNLTLAALLVLTPVQAQARTLAKPVSISLDQVIIGEGYISDNGNAMIPLRLLSEKLNYDVSWDNKEQTATITKGDKFIEFTVDYHNAKSNDGYIQLLSNPEMKNNTVYLPIRVVTDTLGLQISYANRTAYLSTSGEPIKVPTVNKQVPLEEVPSLLLGNGYKRFGIDNISYNRHAIGEDGKPYQISFAQVVPEKQLVTLSLHENNSENLEMAKLILSSLVPTKANELYNMISTQEIIPLTIIEADGYQIGILAEEDYSSLDLIFDGSQERTYIKTLINSSL</sequence>
<feature type="domain" description="Copper amine oxidase-like N-terminal" evidence="2">
    <location>
        <begin position="46"/>
        <end position="136"/>
    </location>
</feature>
<keyword evidence="4" id="KW-1185">Reference proteome</keyword>
<dbReference type="Gene3D" id="3.30.457.10">
    <property type="entry name" value="Copper amine oxidase-like, N-terminal domain"/>
    <property type="match status" value="1"/>
</dbReference>
<keyword evidence="1" id="KW-0732">Signal</keyword>
<dbReference type="InterPro" id="IPR012854">
    <property type="entry name" value="Cu_amine_oxidase-like_N"/>
</dbReference>
<protein>
    <submittedName>
        <fullName evidence="3">Copper amine oxidase N-terminal domain-containing protein</fullName>
    </submittedName>
</protein>
<gene>
    <name evidence="3" type="ORF">H8718_05980</name>
</gene>
<dbReference type="InterPro" id="IPR036582">
    <property type="entry name" value="Mao_N_sf"/>
</dbReference>
<proteinExistence type="predicted"/>
<reference evidence="3" key="1">
    <citation type="submission" date="2020-08" db="EMBL/GenBank/DDBJ databases">
        <title>Genome public.</title>
        <authorList>
            <person name="Liu C."/>
            <person name="Sun Q."/>
        </authorList>
    </citation>
    <scope>NUCLEOTIDE SEQUENCE</scope>
    <source>
        <strain evidence="3">NSJ-12</strain>
    </source>
</reference>
<dbReference type="EMBL" id="JACRSY010000007">
    <property type="protein sequence ID" value="MBC8579083.1"/>
    <property type="molecule type" value="Genomic_DNA"/>
</dbReference>
<evidence type="ECO:0000259" key="2">
    <source>
        <dbReference type="Pfam" id="PF07833"/>
    </source>
</evidence>
<dbReference type="AlphaFoldDB" id="A0A926IDV0"/>
<organism evidence="3 4">
    <name type="scientific">Zhenhengia yiwuensis</name>
    <dbReference type="NCBI Taxonomy" id="2763666"/>
    <lineage>
        <taxon>Bacteria</taxon>
        <taxon>Bacillati</taxon>
        <taxon>Bacillota</taxon>
        <taxon>Clostridia</taxon>
        <taxon>Lachnospirales</taxon>
        <taxon>Lachnospiraceae</taxon>
        <taxon>Zhenhengia</taxon>
    </lineage>
</organism>
<dbReference type="Pfam" id="PF07833">
    <property type="entry name" value="Cu_amine_oxidN1"/>
    <property type="match status" value="1"/>
</dbReference>
<accession>A0A926IDV0</accession>